<reference evidence="3" key="2">
    <citation type="submission" date="2021-04" db="EMBL/GenBank/DDBJ databases">
        <authorList>
            <person name="Gilroy R."/>
        </authorList>
    </citation>
    <scope>NUCLEOTIDE SEQUENCE</scope>
    <source>
        <strain evidence="3">ChiHecec2B26-446</strain>
    </source>
</reference>
<dbReference type="Gene3D" id="4.10.220.110">
    <property type="match status" value="1"/>
</dbReference>
<dbReference type="EMBL" id="DXHV01000033">
    <property type="protein sequence ID" value="HIW00125.1"/>
    <property type="molecule type" value="Genomic_DNA"/>
</dbReference>
<dbReference type="NCBIfam" id="TIGR03361">
    <property type="entry name" value="VI_Rhs_Vgr"/>
    <property type="match status" value="1"/>
</dbReference>
<evidence type="ECO:0000313" key="3">
    <source>
        <dbReference type="EMBL" id="HIW00125.1"/>
    </source>
</evidence>
<dbReference type="InterPro" id="IPR037026">
    <property type="entry name" value="Vgr_OB-fold_dom_sf"/>
</dbReference>
<dbReference type="InterPro" id="IPR006533">
    <property type="entry name" value="T6SS_Vgr_RhsGE"/>
</dbReference>
<dbReference type="SUPFAM" id="SSF69279">
    <property type="entry name" value="Phage tail proteins"/>
    <property type="match status" value="2"/>
</dbReference>
<protein>
    <submittedName>
        <fullName evidence="3">Type VI secretion system tip protein VgrG</fullName>
    </submittedName>
</protein>
<evidence type="ECO:0000259" key="2">
    <source>
        <dbReference type="Pfam" id="PF04717"/>
    </source>
</evidence>
<evidence type="ECO:0000256" key="1">
    <source>
        <dbReference type="ARBA" id="ARBA00005558"/>
    </source>
</evidence>
<dbReference type="Gene3D" id="2.30.110.50">
    <property type="match status" value="1"/>
</dbReference>
<dbReference type="Gene3D" id="2.40.50.230">
    <property type="entry name" value="Gp5 N-terminal domain"/>
    <property type="match status" value="1"/>
</dbReference>
<dbReference type="InterPro" id="IPR006531">
    <property type="entry name" value="Gp5/Vgr_OB"/>
</dbReference>
<dbReference type="NCBIfam" id="TIGR01646">
    <property type="entry name" value="vgr_GE"/>
    <property type="match status" value="1"/>
</dbReference>
<name>A0A9D1TNZ2_9BACT</name>
<dbReference type="Gene3D" id="3.55.50.10">
    <property type="entry name" value="Baseplate protein-like domains"/>
    <property type="match status" value="1"/>
</dbReference>
<dbReference type="SUPFAM" id="SSF69255">
    <property type="entry name" value="gp5 N-terminal domain-like"/>
    <property type="match status" value="1"/>
</dbReference>
<feature type="domain" description="Gp5/Type VI secretion system Vgr protein OB-fold" evidence="2">
    <location>
        <begin position="403"/>
        <end position="468"/>
    </location>
</feature>
<comment type="caution">
    <text evidence="3">The sequence shown here is derived from an EMBL/GenBank/DDBJ whole genome shotgun (WGS) entry which is preliminary data.</text>
</comment>
<accession>A0A9D1TNZ2</accession>
<evidence type="ECO:0000313" key="4">
    <source>
        <dbReference type="Proteomes" id="UP000886752"/>
    </source>
</evidence>
<sequence>MSTLANPVFTFTLDGFPADTFDVLRFRGTEGLSELYEFEVLLVSDDADIDLHKALQGEAHLRLLPPFAPESGLDYTGVLASFSLVQRMNRRFVYRACLRHKFWWLTLLRHNRVFLDKTPVEACTQVLQEAGLSSADFRFSLSRNPERREFFCQYDETDFQFVTRWLEYLGICFWFEHKSAGPCCVFTDNRMAHQPLPGNATCEFHEPSGLNPENPGQVITHFSAHATPLPKEVEFRTWNPQKPSLDLTCKVPVSPTGHGTFYRYGVQYETRQQGEDLARIEAEALICHSQDYTGLSHNPALRPGALFTLRHHYRSSFNQSYLTTRVEHEGSQSRLIARSMRSGAALQGLDDEDRLFYRNSFVCIPASTQYRPLRTTPWPRVAGNLPARIDGQGTGAFAELDAEGRYKVVLPFDLAQRGGGKASCWVRMMQPYAGEGMGFFAPLHKGTEVMLSFVGGNPDEPVITAAVFNPQTPSQVTDANATQIQLHSAAGQKFLMEDAPGREHILLSSPDGQNYIKIGMQSDD</sequence>
<organism evidence="3 4">
    <name type="scientific">Candidatus Desulfovibrio intestinipullorum</name>
    <dbReference type="NCBI Taxonomy" id="2838536"/>
    <lineage>
        <taxon>Bacteria</taxon>
        <taxon>Pseudomonadati</taxon>
        <taxon>Thermodesulfobacteriota</taxon>
        <taxon>Desulfovibrionia</taxon>
        <taxon>Desulfovibrionales</taxon>
        <taxon>Desulfovibrionaceae</taxon>
        <taxon>Desulfovibrio</taxon>
    </lineage>
</organism>
<reference evidence="3" key="1">
    <citation type="journal article" date="2021" name="PeerJ">
        <title>Extensive microbial diversity within the chicken gut microbiome revealed by metagenomics and culture.</title>
        <authorList>
            <person name="Gilroy R."/>
            <person name="Ravi A."/>
            <person name="Getino M."/>
            <person name="Pursley I."/>
            <person name="Horton D.L."/>
            <person name="Alikhan N.F."/>
            <person name="Baker D."/>
            <person name="Gharbi K."/>
            <person name="Hall N."/>
            <person name="Watson M."/>
            <person name="Adriaenssens E.M."/>
            <person name="Foster-Nyarko E."/>
            <person name="Jarju S."/>
            <person name="Secka A."/>
            <person name="Antonio M."/>
            <person name="Oren A."/>
            <person name="Chaudhuri R.R."/>
            <person name="La Ragione R."/>
            <person name="Hildebrand F."/>
            <person name="Pallen M.J."/>
        </authorList>
    </citation>
    <scope>NUCLEOTIDE SEQUENCE</scope>
    <source>
        <strain evidence="3">ChiHecec2B26-446</strain>
    </source>
</reference>
<dbReference type="Proteomes" id="UP000886752">
    <property type="component" value="Unassembled WGS sequence"/>
</dbReference>
<comment type="similarity">
    <text evidence="1">Belongs to the VgrG protein family.</text>
</comment>
<dbReference type="Pfam" id="PF05954">
    <property type="entry name" value="Phage_GPD"/>
    <property type="match status" value="1"/>
</dbReference>
<proteinExistence type="inferred from homology"/>
<dbReference type="InterPro" id="IPR017847">
    <property type="entry name" value="T6SS_RhsGE_Vgr_subset"/>
</dbReference>
<dbReference type="AlphaFoldDB" id="A0A9D1TNZ2"/>
<dbReference type="Pfam" id="PF04717">
    <property type="entry name" value="Phage_base_V"/>
    <property type="match status" value="1"/>
</dbReference>
<gene>
    <name evidence="3" type="primary">VgrG</name>
    <name evidence="3" type="ORF">H9894_02925</name>
</gene>